<evidence type="ECO:0000256" key="1">
    <source>
        <dbReference type="SAM" id="SignalP"/>
    </source>
</evidence>
<protein>
    <recommendedName>
        <fullName evidence="4">SH3b domain-containing protein</fullName>
    </recommendedName>
</protein>
<sequence length="257" mass="30484">MKKAILFLCLILNFSVFAQNRQGLVIDNGVRLRRCPGLNAEIVGKKDKNSIINIYSYSGFGKFVDGILDYWACISENENVWINAYWITELDFKVKYHHPLDGEVYLTLFSYNRSDDSFKCVYQKEFGNRKEITIKRADSYSYTLEYARINMLIKRFDSIITEYEKYNGQIYFNHREFEIDTRYFELLYGIKVGMKKEALFKILGNDLYVNSDGRYRCSVDYHDNGIDMFFIFDKNDCISKIIYENPYGGYIRYEDLL</sequence>
<accession>A0A6P1Y035</accession>
<feature type="chain" id="PRO_5026799766" description="SH3b domain-containing protein" evidence="1">
    <location>
        <begin position="19"/>
        <end position="257"/>
    </location>
</feature>
<dbReference type="KEGG" id="trz:GWP43_03055"/>
<dbReference type="Proteomes" id="UP000464374">
    <property type="component" value="Chromosome"/>
</dbReference>
<name>A0A6P1Y035_9SPIR</name>
<gene>
    <name evidence="2" type="ORF">GWP43_03055</name>
</gene>
<feature type="signal peptide" evidence="1">
    <location>
        <begin position="1"/>
        <end position="18"/>
    </location>
</feature>
<dbReference type="EMBL" id="CP048020">
    <property type="protein sequence ID" value="QHX42593.1"/>
    <property type="molecule type" value="Genomic_DNA"/>
</dbReference>
<dbReference type="RefSeq" id="WP_162662615.1">
    <property type="nucleotide sequence ID" value="NZ_CP048020.1"/>
</dbReference>
<evidence type="ECO:0000313" key="2">
    <source>
        <dbReference type="EMBL" id="QHX42593.1"/>
    </source>
</evidence>
<evidence type="ECO:0008006" key="4">
    <source>
        <dbReference type="Google" id="ProtNLM"/>
    </source>
</evidence>
<evidence type="ECO:0000313" key="3">
    <source>
        <dbReference type="Proteomes" id="UP000464374"/>
    </source>
</evidence>
<organism evidence="2 3">
    <name type="scientific">Treponema vincentii</name>
    <dbReference type="NCBI Taxonomy" id="69710"/>
    <lineage>
        <taxon>Bacteria</taxon>
        <taxon>Pseudomonadati</taxon>
        <taxon>Spirochaetota</taxon>
        <taxon>Spirochaetia</taxon>
        <taxon>Spirochaetales</taxon>
        <taxon>Treponemataceae</taxon>
        <taxon>Treponema</taxon>
    </lineage>
</organism>
<proteinExistence type="predicted"/>
<dbReference type="AlphaFoldDB" id="A0A6P1Y035"/>
<keyword evidence="1" id="KW-0732">Signal</keyword>
<reference evidence="2 3" key="1">
    <citation type="submission" date="2020-01" db="EMBL/GenBank/DDBJ databases">
        <title>Complete genome sequence of a human oral phylogroup 1 Treponema sp. strain ATCC 700766, originally isolated from periodontitis dental plaque.</title>
        <authorList>
            <person name="Chan Y."/>
            <person name="Huo Y.-B."/>
            <person name="Yu X.-L."/>
            <person name="Zeng H."/>
            <person name="Leung W.-K."/>
            <person name="Watt R.M."/>
        </authorList>
    </citation>
    <scope>NUCLEOTIDE SEQUENCE [LARGE SCALE GENOMIC DNA]</scope>
    <source>
        <strain evidence="2 3">OMZ 804</strain>
    </source>
</reference>